<dbReference type="Pfam" id="PF00440">
    <property type="entry name" value="TetR_N"/>
    <property type="match status" value="1"/>
</dbReference>
<dbReference type="PANTHER" id="PTHR30055">
    <property type="entry name" value="HTH-TYPE TRANSCRIPTIONAL REGULATOR RUTR"/>
    <property type="match status" value="1"/>
</dbReference>
<evidence type="ECO:0000313" key="7">
    <source>
        <dbReference type="Proteomes" id="UP000434639"/>
    </source>
</evidence>
<evidence type="ECO:0000256" key="1">
    <source>
        <dbReference type="ARBA" id="ARBA00023015"/>
    </source>
</evidence>
<dbReference type="PROSITE" id="PS50977">
    <property type="entry name" value="HTH_TETR_2"/>
    <property type="match status" value="1"/>
</dbReference>
<dbReference type="Pfam" id="PF16295">
    <property type="entry name" value="TetR_C_10"/>
    <property type="match status" value="1"/>
</dbReference>
<organism evidence="6 7">
    <name type="scientific">Metabacillus mangrovi</name>
    <dbReference type="NCBI Taxonomy" id="1491830"/>
    <lineage>
        <taxon>Bacteria</taxon>
        <taxon>Bacillati</taxon>
        <taxon>Bacillota</taxon>
        <taxon>Bacilli</taxon>
        <taxon>Bacillales</taxon>
        <taxon>Bacillaceae</taxon>
        <taxon>Metabacillus</taxon>
    </lineage>
</organism>
<dbReference type="Gene3D" id="1.10.357.10">
    <property type="entry name" value="Tetracycline Repressor, domain 2"/>
    <property type="match status" value="1"/>
</dbReference>
<feature type="DNA-binding region" description="H-T-H motif" evidence="4">
    <location>
        <begin position="40"/>
        <end position="59"/>
    </location>
</feature>
<evidence type="ECO:0000256" key="4">
    <source>
        <dbReference type="PROSITE-ProRule" id="PRU00335"/>
    </source>
</evidence>
<dbReference type="PROSITE" id="PS01081">
    <property type="entry name" value="HTH_TETR_1"/>
    <property type="match status" value="1"/>
</dbReference>
<evidence type="ECO:0000256" key="2">
    <source>
        <dbReference type="ARBA" id="ARBA00023125"/>
    </source>
</evidence>
<dbReference type="OrthoDB" id="6430772at2"/>
<dbReference type="InterPro" id="IPR009057">
    <property type="entry name" value="Homeodomain-like_sf"/>
</dbReference>
<comment type="caution">
    <text evidence="6">The sequence shown here is derived from an EMBL/GenBank/DDBJ whole genome shotgun (WGS) entry which is preliminary data.</text>
</comment>
<accession>A0A7X2S2E2</accession>
<name>A0A7X2S2E2_9BACI</name>
<dbReference type="FunFam" id="1.10.10.60:FF:000141">
    <property type="entry name" value="TetR family transcriptional regulator"/>
    <property type="match status" value="1"/>
</dbReference>
<dbReference type="PANTHER" id="PTHR30055:SF207">
    <property type="entry name" value="HTH-TYPE TRANSCRIPTIONAL REPRESSOR FATR"/>
    <property type="match status" value="1"/>
</dbReference>
<gene>
    <name evidence="6" type="ORF">GKZ89_02670</name>
</gene>
<evidence type="ECO:0000259" key="5">
    <source>
        <dbReference type="PROSITE" id="PS50977"/>
    </source>
</evidence>
<dbReference type="InterPro" id="IPR036271">
    <property type="entry name" value="Tet_transcr_reg_TetR-rel_C_sf"/>
</dbReference>
<dbReference type="SUPFAM" id="SSF46689">
    <property type="entry name" value="Homeodomain-like"/>
    <property type="match status" value="1"/>
</dbReference>
<keyword evidence="1" id="KW-0805">Transcription regulation</keyword>
<dbReference type="GO" id="GO:0003700">
    <property type="term" value="F:DNA-binding transcription factor activity"/>
    <property type="evidence" value="ECO:0007669"/>
    <property type="project" value="TreeGrafter"/>
</dbReference>
<dbReference type="AlphaFoldDB" id="A0A7X2S2E2"/>
<dbReference type="GO" id="GO:0000976">
    <property type="term" value="F:transcription cis-regulatory region binding"/>
    <property type="evidence" value="ECO:0007669"/>
    <property type="project" value="TreeGrafter"/>
</dbReference>
<dbReference type="InterPro" id="IPR050109">
    <property type="entry name" value="HTH-type_TetR-like_transc_reg"/>
</dbReference>
<keyword evidence="7" id="KW-1185">Reference proteome</keyword>
<sequence>MNVHSARGGIRVAFAATGKKKQILQAALALFAERGFDAASVPAIAEKAGVGSGTIYRYFENKEMLGNVLFQQCLEQFEQSVHEKTPEKKDGPRGRFRNFFYGMVSFTNNHEHALCYIRNHFHAHFLTEDSHAQFTKSLSGIYDFFENGKKEKFIRNLPSEGLIAILFGAFLELHRLIRAGQLEETPELLKGIEECCWDAVRIHH</sequence>
<protein>
    <submittedName>
        <fullName evidence="6">TetR family transcriptional regulator</fullName>
    </submittedName>
</protein>
<proteinExistence type="predicted"/>
<reference evidence="6 7" key="1">
    <citation type="journal article" date="2017" name="Int. J. Syst. Evol. Microbiol.">
        <title>Bacillus mangrovi sp. nov., isolated from a sediment sample from a mangrove forest.</title>
        <authorList>
            <person name="Gupta V."/>
            <person name="Singh P.K."/>
            <person name="Korpole S."/>
            <person name="Tanuku N.R.S."/>
            <person name="Pinnaka A.K."/>
        </authorList>
    </citation>
    <scope>NUCLEOTIDE SEQUENCE [LARGE SCALE GENOMIC DNA]</scope>
    <source>
        <strain evidence="6 7">KCTC 33872</strain>
    </source>
</reference>
<keyword evidence="2 4" id="KW-0238">DNA-binding</keyword>
<keyword evidence="3" id="KW-0804">Transcription</keyword>
<dbReference type="InterPro" id="IPR001647">
    <property type="entry name" value="HTH_TetR"/>
</dbReference>
<dbReference type="Proteomes" id="UP000434639">
    <property type="component" value="Unassembled WGS sequence"/>
</dbReference>
<evidence type="ECO:0000313" key="6">
    <source>
        <dbReference type="EMBL" id="MTH52295.1"/>
    </source>
</evidence>
<dbReference type="GO" id="GO:0045892">
    <property type="term" value="P:negative regulation of DNA-templated transcription"/>
    <property type="evidence" value="ECO:0007669"/>
    <property type="project" value="UniProtKB-ARBA"/>
</dbReference>
<evidence type="ECO:0000256" key="3">
    <source>
        <dbReference type="ARBA" id="ARBA00023163"/>
    </source>
</evidence>
<dbReference type="SUPFAM" id="SSF48498">
    <property type="entry name" value="Tetracyclin repressor-like, C-terminal domain"/>
    <property type="match status" value="1"/>
</dbReference>
<feature type="domain" description="HTH tetR-type" evidence="5">
    <location>
        <begin position="17"/>
        <end position="77"/>
    </location>
</feature>
<dbReference type="PRINTS" id="PR00455">
    <property type="entry name" value="HTHTETR"/>
</dbReference>
<dbReference type="InterPro" id="IPR032551">
    <property type="entry name" value="BscR_C"/>
</dbReference>
<dbReference type="EMBL" id="WMIB01000001">
    <property type="protein sequence ID" value="MTH52295.1"/>
    <property type="molecule type" value="Genomic_DNA"/>
</dbReference>
<dbReference type="InterPro" id="IPR023772">
    <property type="entry name" value="DNA-bd_HTH_TetR-type_CS"/>
</dbReference>